<comment type="caution">
    <text evidence="3">The sequence shown here is derived from an EMBL/GenBank/DDBJ whole genome shotgun (WGS) entry which is preliminary data.</text>
</comment>
<dbReference type="EMBL" id="JBHHMI010000024">
    <property type="protein sequence ID" value="MFB5269095.1"/>
    <property type="molecule type" value="Genomic_DNA"/>
</dbReference>
<evidence type="ECO:0000259" key="2">
    <source>
        <dbReference type="Pfam" id="PF07510"/>
    </source>
</evidence>
<protein>
    <submittedName>
        <fullName evidence="3">DUF262 domain-containing protein</fullName>
    </submittedName>
</protein>
<dbReference type="InterPro" id="IPR011089">
    <property type="entry name" value="GmrSD_C"/>
</dbReference>
<sequence>MPAGTIEADKEFLQKVFSENFWFLIPEYQRSYVWKTDNIIELLEDLYFAFIHKPDKDYFLGTLVLKRYNMSSFPEYEVLDGQQRLTTLFIMLAVLRDIISNQQFKNTLQKKIYQEENILENIPSRSRITYKIRDNVEGFIHGFIIQPEGTTQTAALKLYADSSNDNLSISNMANSALVMREFFLRQKQTGSLEEFLKFVFNRALFIYVSTENTEDAFRLFTILNNRGIPLTNADVLKSQNIGALPTEREKNKYAKIWEEIEGKHGHDFDRFLQFLRSILVQEKARANLLEEFNDKIYHLGSSQLPLLRLGKETFDFVNKYNDIYEQIIELQNEHLNNSIKNLLTIMKIGFRSEEWVPPLMHYYAKFGLGRLGEFLKKLEYKFTGDWVCGVTPTTRLEAMNNILKAIDQTPESRLHDLLGNPALFKIDAEEFRRNIQGDVYKKQYTRYLLLKIEFLSGDNTVHLSNYQYITVEHVLPQNPPRNSQWVKDFSEADRRYWTNRLANLVLISQKKNSALSNQDFEKKKTIYLKNRIDAFRANKIFIEQNSTWTPQVLRRRQDDLTVLLMNSS</sequence>
<dbReference type="Pfam" id="PF03235">
    <property type="entry name" value="GmrSD_N"/>
    <property type="match status" value="1"/>
</dbReference>
<reference evidence="3 4" key="1">
    <citation type="submission" date="2024-09" db="EMBL/GenBank/DDBJ databases">
        <title>Paenibacillus zeirhizospherea sp. nov., isolated from surface of the maize (Zea mays) roots in a horticulture field, Hungary.</title>
        <authorList>
            <person name="Marton D."/>
            <person name="Farkas M."/>
            <person name="Bedics A."/>
            <person name="Toth E."/>
            <person name="Tancsics A."/>
            <person name="Boka K."/>
            <person name="Maroti G."/>
            <person name="Kriszt B."/>
            <person name="Cserhati M."/>
        </authorList>
    </citation>
    <scope>NUCLEOTIDE SEQUENCE [LARGE SCALE GENOMIC DNA]</scope>
    <source>
        <strain evidence="3 4">KCTC 33519</strain>
    </source>
</reference>
<name>A0ABV5AYN1_9BACL</name>
<organism evidence="3 4">
    <name type="scientific">Paenibacillus enshidis</name>
    <dbReference type="NCBI Taxonomy" id="1458439"/>
    <lineage>
        <taxon>Bacteria</taxon>
        <taxon>Bacillati</taxon>
        <taxon>Bacillota</taxon>
        <taxon>Bacilli</taxon>
        <taxon>Bacillales</taxon>
        <taxon>Paenibacillaceae</taxon>
        <taxon>Paenibacillus</taxon>
    </lineage>
</organism>
<evidence type="ECO:0000313" key="3">
    <source>
        <dbReference type="EMBL" id="MFB5269095.1"/>
    </source>
</evidence>
<feature type="domain" description="GmrSD restriction endonucleases N-terminal" evidence="1">
    <location>
        <begin position="14"/>
        <end position="239"/>
    </location>
</feature>
<proteinExistence type="predicted"/>
<dbReference type="RefSeq" id="WP_375357370.1">
    <property type="nucleotide sequence ID" value="NZ_JBHHMI010000024.1"/>
</dbReference>
<dbReference type="PANTHER" id="PTHR35149:SF2">
    <property type="entry name" value="DUF262 DOMAIN-CONTAINING PROTEIN"/>
    <property type="match status" value="1"/>
</dbReference>
<keyword evidence="4" id="KW-1185">Reference proteome</keyword>
<gene>
    <name evidence="3" type="ORF">ACE41H_20225</name>
</gene>
<dbReference type="PANTHER" id="PTHR35149">
    <property type="entry name" value="SLL5132 PROTEIN"/>
    <property type="match status" value="1"/>
</dbReference>
<accession>A0ABV5AYN1</accession>
<evidence type="ECO:0000259" key="1">
    <source>
        <dbReference type="Pfam" id="PF03235"/>
    </source>
</evidence>
<dbReference type="Proteomes" id="UP001580346">
    <property type="component" value="Unassembled WGS sequence"/>
</dbReference>
<dbReference type="InterPro" id="IPR004919">
    <property type="entry name" value="GmrSD_N"/>
</dbReference>
<evidence type="ECO:0000313" key="4">
    <source>
        <dbReference type="Proteomes" id="UP001580346"/>
    </source>
</evidence>
<feature type="domain" description="GmrSD restriction endonucleases C-terminal" evidence="2">
    <location>
        <begin position="428"/>
        <end position="561"/>
    </location>
</feature>
<dbReference type="Pfam" id="PF07510">
    <property type="entry name" value="GmrSD_C"/>
    <property type="match status" value="1"/>
</dbReference>